<protein>
    <submittedName>
        <fullName evidence="1">Uncharacterized protein</fullName>
    </submittedName>
</protein>
<dbReference type="Proteomes" id="UP001062846">
    <property type="component" value="Chromosome 7"/>
</dbReference>
<gene>
    <name evidence="1" type="ORF">RHMOL_Rhmol07G0051700</name>
</gene>
<comment type="caution">
    <text evidence="1">The sequence shown here is derived from an EMBL/GenBank/DDBJ whole genome shotgun (WGS) entry which is preliminary data.</text>
</comment>
<dbReference type="EMBL" id="CM046394">
    <property type="protein sequence ID" value="KAI8545595.1"/>
    <property type="molecule type" value="Genomic_DNA"/>
</dbReference>
<evidence type="ECO:0000313" key="1">
    <source>
        <dbReference type="EMBL" id="KAI8545595.1"/>
    </source>
</evidence>
<reference evidence="1" key="1">
    <citation type="submission" date="2022-02" db="EMBL/GenBank/DDBJ databases">
        <title>Plant Genome Project.</title>
        <authorList>
            <person name="Zhang R.-G."/>
        </authorList>
    </citation>
    <scope>NUCLEOTIDE SEQUENCE</scope>
    <source>
        <strain evidence="1">AT1</strain>
    </source>
</reference>
<sequence length="82" mass="8689">MECKASGDTIVKTFYALGIPVVQSCTHDPDMLSEQAFKASASYTGETSSNKVCAHSPSAVHNLVSTPKQVAANIQEEPQYAA</sequence>
<proteinExistence type="predicted"/>
<evidence type="ECO:0000313" key="2">
    <source>
        <dbReference type="Proteomes" id="UP001062846"/>
    </source>
</evidence>
<name>A0ACC0MXE5_RHOML</name>
<accession>A0ACC0MXE5</accession>
<organism evidence="1 2">
    <name type="scientific">Rhododendron molle</name>
    <name type="common">Chinese azalea</name>
    <name type="synonym">Azalea mollis</name>
    <dbReference type="NCBI Taxonomy" id="49168"/>
    <lineage>
        <taxon>Eukaryota</taxon>
        <taxon>Viridiplantae</taxon>
        <taxon>Streptophyta</taxon>
        <taxon>Embryophyta</taxon>
        <taxon>Tracheophyta</taxon>
        <taxon>Spermatophyta</taxon>
        <taxon>Magnoliopsida</taxon>
        <taxon>eudicotyledons</taxon>
        <taxon>Gunneridae</taxon>
        <taxon>Pentapetalae</taxon>
        <taxon>asterids</taxon>
        <taxon>Ericales</taxon>
        <taxon>Ericaceae</taxon>
        <taxon>Ericoideae</taxon>
        <taxon>Rhodoreae</taxon>
        <taxon>Rhododendron</taxon>
    </lineage>
</organism>
<keyword evidence="2" id="KW-1185">Reference proteome</keyword>